<sequence length="45" mass="4480">MPAGSPFNQCGGADAPVVVDDLAGRLLGESVRDLGIVVVSLGKAQ</sequence>
<proteinExistence type="predicted"/>
<dbReference type="RefSeq" id="WP_392816771.1">
    <property type="nucleotide sequence ID" value="NZ_JBICYV010000003.1"/>
</dbReference>
<evidence type="ECO:0000313" key="1">
    <source>
        <dbReference type="EMBL" id="MFG3010065.1"/>
    </source>
</evidence>
<protein>
    <submittedName>
        <fullName evidence="1">Uncharacterized protein</fullName>
    </submittedName>
</protein>
<gene>
    <name evidence="1" type="ORF">ACGFZB_06340</name>
</gene>
<comment type="caution">
    <text evidence="1">The sequence shown here is derived from an EMBL/GenBank/DDBJ whole genome shotgun (WGS) entry which is preliminary data.</text>
</comment>
<name>A0ABW7AYV9_9ACTN</name>
<evidence type="ECO:0000313" key="2">
    <source>
        <dbReference type="Proteomes" id="UP001604267"/>
    </source>
</evidence>
<accession>A0ABW7AYV9</accession>
<keyword evidence="2" id="KW-1185">Reference proteome</keyword>
<organism evidence="1 2">
    <name type="scientific">Streptomyces cinerochromogenes</name>
    <dbReference type="NCBI Taxonomy" id="66422"/>
    <lineage>
        <taxon>Bacteria</taxon>
        <taxon>Bacillati</taxon>
        <taxon>Actinomycetota</taxon>
        <taxon>Actinomycetes</taxon>
        <taxon>Kitasatosporales</taxon>
        <taxon>Streptomycetaceae</taxon>
        <taxon>Streptomyces</taxon>
    </lineage>
</organism>
<dbReference type="Proteomes" id="UP001604267">
    <property type="component" value="Unassembled WGS sequence"/>
</dbReference>
<dbReference type="EMBL" id="JBICYV010000003">
    <property type="protein sequence ID" value="MFG3010065.1"/>
    <property type="molecule type" value="Genomic_DNA"/>
</dbReference>
<reference evidence="1 2" key="1">
    <citation type="submission" date="2024-10" db="EMBL/GenBank/DDBJ databases">
        <title>The Natural Products Discovery Center: Release of the First 8490 Sequenced Strains for Exploring Actinobacteria Biosynthetic Diversity.</title>
        <authorList>
            <person name="Kalkreuter E."/>
            <person name="Kautsar S.A."/>
            <person name="Yang D."/>
            <person name="Bader C.D."/>
            <person name="Teijaro C.N."/>
            <person name="Fluegel L."/>
            <person name="Davis C.M."/>
            <person name="Simpson J.R."/>
            <person name="Lauterbach L."/>
            <person name="Steele A.D."/>
            <person name="Gui C."/>
            <person name="Meng S."/>
            <person name="Li G."/>
            <person name="Viehrig K."/>
            <person name="Ye F."/>
            <person name="Su P."/>
            <person name="Kiefer A.F."/>
            <person name="Nichols A."/>
            <person name="Cepeda A.J."/>
            <person name="Yan W."/>
            <person name="Fan B."/>
            <person name="Jiang Y."/>
            <person name="Adhikari A."/>
            <person name="Zheng C.-J."/>
            <person name="Schuster L."/>
            <person name="Cowan T.M."/>
            <person name="Smanski M.J."/>
            <person name="Chevrette M.G."/>
            <person name="De Carvalho L.P.S."/>
            <person name="Shen B."/>
        </authorList>
    </citation>
    <scope>NUCLEOTIDE SEQUENCE [LARGE SCALE GENOMIC DNA]</scope>
    <source>
        <strain evidence="1 2">NPDC048320</strain>
    </source>
</reference>